<evidence type="ECO:0000313" key="1">
    <source>
        <dbReference type="EMBL" id="OSX59765.1"/>
    </source>
</evidence>
<protein>
    <submittedName>
        <fullName evidence="1">Uncharacterized protein</fullName>
    </submittedName>
</protein>
<dbReference type="EMBL" id="KZ110601">
    <property type="protein sequence ID" value="OSX59765.1"/>
    <property type="molecule type" value="Genomic_DNA"/>
</dbReference>
<keyword evidence="2" id="KW-1185">Reference proteome</keyword>
<dbReference type="AlphaFoldDB" id="A0A1X6MTR7"/>
<dbReference type="Proteomes" id="UP000194127">
    <property type="component" value="Unassembled WGS sequence"/>
</dbReference>
<sequence length="68" mass="7602">MASKMRRWGRAAWVPTQWQHSSTFSVRISASSQGVPLRTPHDTAGLASVFFRLFSLTSIQRPLSSIPD</sequence>
<name>A0A1X6MTR7_9APHY</name>
<proteinExistence type="predicted"/>
<evidence type="ECO:0000313" key="2">
    <source>
        <dbReference type="Proteomes" id="UP000194127"/>
    </source>
</evidence>
<accession>A0A1X6MTR7</accession>
<reference evidence="1 2" key="1">
    <citation type="submission" date="2017-04" db="EMBL/GenBank/DDBJ databases">
        <title>Genome Sequence of the Model Brown-Rot Fungus Postia placenta SB12.</title>
        <authorList>
            <consortium name="DOE Joint Genome Institute"/>
            <person name="Gaskell J."/>
            <person name="Kersten P."/>
            <person name="Larrondo L.F."/>
            <person name="Canessa P."/>
            <person name="Martinez D."/>
            <person name="Hibbett D."/>
            <person name="Schmoll M."/>
            <person name="Kubicek C.P."/>
            <person name="Martinez A.T."/>
            <person name="Yadav J."/>
            <person name="Master E."/>
            <person name="Magnuson J.K."/>
            <person name="James T."/>
            <person name="Yaver D."/>
            <person name="Berka R."/>
            <person name="Labutti K."/>
            <person name="Lipzen A."/>
            <person name="Aerts A."/>
            <person name="Barry K."/>
            <person name="Henrissat B."/>
            <person name="Blanchette R."/>
            <person name="Grigoriev I."/>
            <person name="Cullen D."/>
        </authorList>
    </citation>
    <scope>NUCLEOTIDE SEQUENCE [LARGE SCALE GENOMIC DNA]</scope>
    <source>
        <strain evidence="1 2">MAD-698-R-SB12</strain>
    </source>
</reference>
<dbReference type="RefSeq" id="XP_024336559.1">
    <property type="nucleotide sequence ID" value="XM_024477798.1"/>
</dbReference>
<gene>
    <name evidence="1" type="ORF">POSPLADRAFT_1040771</name>
</gene>
<organism evidence="1 2">
    <name type="scientific">Postia placenta MAD-698-R-SB12</name>
    <dbReference type="NCBI Taxonomy" id="670580"/>
    <lineage>
        <taxon>Eukaryota</taxon>
        <taxon>Fungi</taxon>
        <taxon>Dikarya</taxon>
        <taxon>Basidiomycota</taxon>
        <taxon>Agaricomycotina</taxon>
        <taxon>Agaricomycetes</taxon>
        <taxon>Polyporales</taxon>
        <taxon>Adustoporiaceae</taxon>
        <taxon>Rhodonia</taxon>
    </lineage>
</organism>
<dbReference type="GeneID" id="36322748"/>